<name>A0A1L8CVE9_9THEO</name>
<dbReference type="Pfam" id="PF05175">
    <property type="entry name" value="MTS"/>
    <property type="match status" value="1"/>
</dbReference>
<organism evidence="2 3">
    <name type="scientific">Carboxydothermus pertinax</name>
    <dbReference type="NCBI Taxonomy" id="870242"/>
    <lineage>
        <taxon>Bacteria</taxon>
        <taxon>Bacillati</taxon>
        <taxon>Bacillota</taxon>
        <taxon>Clostridia</taxon>
        <taxon>Thermoanaerobacterales</taxon>
        <taxon>Thermoanaerobacteraceae</taxon>
        <taxon>Carboxydothermus</taxon>
    </lineage>
</organism>
<dbReference type="InterPro" id="IPR007848">
    <property type="entry name" value="Small_mtfrase_dom"/>
</dbReference>
<feature type="domain" description="Methyltransferase small" evidence="1">
    <location>
        <begin position="37"/>
        <end position="174"/>
    </location>
</feature>
<accession>A0A1L8CVE9</accession>
<dbReference type="PANTHER" id="PTHR47739:SF1">
    <property type="entry name" value="TRNA1(VAL) (ADENINE(37)-N6)-METHYLTRANSFERASE"/>
    <property type="match status" value="1"/>
</dbReference>
<dbReference type="SUPFAM" id="SSF53335">
    <property type="entry name" value="S-adenosyl-L-methionine-dependent methyltransferases"/>
    <property type="match status" value="1"/>
</dbReference>
<dbReference type="InterPro" id="IPR050210">
    <property type="entry name" value="tRNA_Adenine-N(6)_MTase"/>
</dbReference>
<dbReference type="GO" id="GO:0008168">
    <property type="term" value="F:methyltransferase activity"/>
    <property type="evidence" value="ECO:0007669"/>
    <property type="project" value="InterPro"/>
</dbReference>
<proteinExistence type="predicted"/>
<protein>
    <recommendedName>
        <fullName evidence="1">Methyltransferase small domain-containing protein</fullName>
    </recommendedName>
</protein>
<dbReference type="OrthoDB" id="9777257at2"/>
<evidence type="ECO:0000259" key="1">
    <source>
        <dbReference type="Pfam" id="PF05175"/>
    </source>
</evidence>
<sequence>MTKKLEKLPPERVDDLKRAGLKIYQNPAFFCFAVDSVLLAWFTRTNPKDRVVDLGTGNGVIPLLLYGRNPDVEKIYGIEIQEKLYELAVKSVALNNLQAKIEIVLGDLKEAPAILGSGFDVVTANPPYRKKGDGRLNPIPEVAIARHELLTTLEEVVAAAAKLLKPRGAFYLVHIPERMPEIFLLFSSYGLNPEVLLPVQPRPGEKVNLILLKAVKGSRKKLVFNAPLWIYEKNGEYSEMVRRIFEGEE</sequence>
<evidence type="ECO:0000313" key="2">
    <source>
        <dbReference type="EMBL" id="GAV22935.1"/>
    </source>
</evidence>
<evidence type="ECO:0000313" key="3">
    <source>
        <dbReference type="Proteomes" id="UP000187485"/>
    </source>
</evidence>
<dbReference type="EMBL" id="BDJK01000020">
    <property type="protein sequence ID" value="GAV22935.1"/>
    <property type="molecule type" value="Genomic_DNA"/>
</dbReference>
<gene>
    <name evidence="2" type="ORF">cpu_14450</name>
</gene>
<keyword evidence="3" id="KW-1185">Reference proteome</keyword>
<dbReference type="InterPro" id="IPR029063">
    <property type="entry name" value="SAM-dependent_MTases_sf"/>
</dbReference>
<dbReference type="Proteomes" id="UP000187485">
    <property type="component" value="Unassembled WGS sequence"/>
</dbReference>
<comment type="caution">
    <text evidence="2">The sequence shown here is derived from an EMBL/GenBank/DDBJ whole genome shotgun (WGS) entry which is preliminary data.</text>
</comment>
<dbReference type="STRING" id="870242.cpu_14450"/>
<reference evidence="3" key="1">
    <citation type="submission" date="2016-12" db="EMBL/GenBank/DDBJ databases">
        <title>Draft Genome Sequences od Carboxydothermus pertinax and islandicus, Hydrogenogenic Carboxydotrophic Bacteria.</title>
        <authorList>
            <person name="Fukuyama Y."/>
            <person name="Ohmae K."/>
            <person name="Yoneda Y."/>
            <person name="Yoshida T."/>
            <person name="Sako Y."/>
        </authorList>
    </citation>
    <scope>NUCLEOTIDE SEQUENCE [LARGE SCALE GENOMIC DNA]</scope>
    <source>
        <strain evidence="3">Ug1</strain>
    </source>
</reference>
<dbReference type="Gene3D" id="3.40.50.150">
    <property type="entry name" value="Vaccinia Virus protein VP39"/>
    <property type="match status" value="1"/>
</dbReference>
<dbReference type="CDD" id="cd02440">
    <property type="entry name" value="AdoMet_MTases"/>
    <property type="match status" value="1"/>
</dbReference>
<dbReference type="AlphaFoldDB" id="A0A1L8CVE9"/>
<dbReference type="PANTHER" id="PTHR47739">
    <property type="entry name" value="TRNA1(VAL) (ADENINE(37)-N6)-METHYLTRANSFERASE"/>
    <property type="match status" value="1"/>
</dbReference>
<dbReference type="RefSeq" id="WP_075859383.1">
    <property type="nucleotide sequence ID" value="NZ_BDJK01000020.1"/>
</dbReference>